<dbReference type="GO" id="GO:0042393">
    <property type="term" value="F:histone binding"/>
    <property type="evidence" value="ECO:0007669"/>
    <property type="project" value="UniProtKB-ARBA"/>
</dbReference>
<dbReference type="InterPro" id="IPR057842">
    <property type="entry name" value="WH_MER3"/>
</dbReference>
<dbReference type="SMART" id="SM00382">
    <property type="entry name" value="AAA"/>
    <property type="match status" value="3"/>
</dbReference>
<dbReference type="FunFam" id="3.40.50.300:FF:000062">
    <property type="entry name" value="U5 small nuclear ribonucleoprotein helicase"/>
    <property type="match status" value="1"/>
</dbReference>
<keyword evidence="6" id="KW-0547">Nucleotide-binding</keyword>
<keyword evidence="5" id="KW-0158">Chromosome</keyword>
<dbReference type="InterPro" id="IPR041569">
    <property type="entry name" value="AAA_lid_3"/>
</dbReference>
<comment type="caution">
    <text evidence="17">The sequence shown here is derived from an EMBL/GenBank/DDBJ whole genome shotgun (WGS) entry which is preliminary data.</text>
</comment>
<dbReference type="InterPro" id="IPR014001">
    <property type="entry name" value="Helicase_ATP-bd"/>
</dbReference>
<evidence type="ECO:0000256" key="2">
    <source>
        <dbReference type="ARBA" id="ARBA00004286"/>
    </source>
</evidence>
<dbReference type="SUPFAM" id="SSF47370">
    <property type="entry name" value="Bromodomain"/>
    <property type="match status" value="1"/>
</dbReference>
<evidence type="ECO:0000256" key="7">
    <source>
        <dbReference type="ARBA" id="ARBA00022801"/>
    </source>
</evidence>
<feature type="region of interest" description="Disordered" evidence="13">
    <location>
        <begin position="297"/>
        <end position="320"/>
    </location>
</feature>
<dbReference type="InterPro" id="IPR003593">
    <property type="entry name" value="AAA+_ATPase"/>
</dbReference>
<evidence type="ECO:0000256" key="12">
    <source>
        <dbReference type="PROSITE-ProRule" id="PRU00035"/>
    </source>
</evidence>
<dbReference type="GO" id="GO:0003676">
    <property type="term" value="F:nucleic acid binding"/>
    <property type="evidence" value="ECO:0007669"/>
    <property type="project" value="InterPro"/>
</dbReference>
<dbReference type="SUPFAM" id="SSF52540">
    <property type="entry name" value="P-loop containing nucleoside triphosphate hydrolases"/>
    <property type="match status" value="6"/>
</dbReference>
<evidence type="ECO:0000256" key="6">
    <source>
        <dbReference type="ARBA" id="ARBA00022741"/>
    </source>
</evidence>
<keyword evidence="7" id="KW-0378">Hydrolase</keyword>
<feature type="region of interest" description="Disordered" evidence="13">
    <location>
        <begin position="1"/>
        <end position="283"/>
    </location>
</feature>
<sequence length="3311" mass="376486">MPRNLRNRDNDDDDNSEIKDENGVTHTTTRSLRRINYAEVDSIFDDDEEEEEEGNDIPLANEKPPTSNDLSNLEFPFNLDSNNDGVPAEAAAPPTDDDADNEDRSNIGGRNLRRKKQTHYEDDDDESFHEDDVDDDEDLDDDLDDNNLDDEYTEDYNGSRKRLRFEQHRKDKNFVVPDPDDDEDLMEDEDDEVVYYTGGRKRSRRNNSRKARASEEHDTPPRRNLRSTSMRETTPGGNNDGDGDADRHVTLADEIRELQEDSPINEKRSLRERTKPVDYTIPPPLSAATAEEFLTRQKTTSFTNASPGRRSGRNWNSGGPIRRLFPTGGPFGGNDVTTIFGQNTNFFGNTNAPSGMLNKDNQNNKLILDSDSSDDEIIPLGATPKPKNENPLKKKKKKPEIADLDPLGVDMNISFDEVGGLDNYIDQLKEMVTLPLLYPELYQNFNIMPPRGVLFHGPPGTGKTLMARALAASCSSESRKITFFMRKGADILSKWVGEAERQLRLLFEEAKKQQPSIIFFDEIDGLAPVRSSKQEQIHASIVSTMLALMDGMDNRGQVIVIGATNRPDAVDPALRRPGRFDREFYFPLPDEKARATILKIQTKKWTPQLTDTLVKGLAKLTKGYGGADLRALCTEAALSSIQRKYPQIYRSNDKLSVDPTKIRVNHKDFMLALKKIVPSSARQTGSIVEPLPKSVMPLLNRQFNNIKLALDSILSDDKTSTMGKSTIIQHYIDYEDSDSEMDASTVGGLDKYDILNEIRESQICNPRMLITGSQGNGQQYIGAAILNYLEHYNVQKLDLGSLVAESNRSLDAAIVQGFVEARKRQPSIIFIPNIDIWTRSVPPSVLSTLATLMRSLKSKEKILLLGIADSPSEELSLDDYMSQLSFHDNIFNVENPQKDERTEYFKTMAKILEMKPTEFSTERKRIKPLEELPIVPPSSLPENLDENGNPLPEDEILRRKLKKFQYQDMKLKNVLKIKLYGLMDLFKNRYKRFKKPTIDDAFLVHLFEAPADPNYQPAYVKEGDMILEVATGKKFYNMDLDIVEERLWNGYYSEPKQFLEDIELIYLDAMTVGDRERVIKASEMFANAQVGIEDISTPELIKECKITRKRDEERQLLYAKQLEKDKLNDVPPTSLPRDNLNNIPTAPVVQDFSEHVPIETLNPTTEVHTTTNSTIEVGVGAGSQLQALLQVKENTPGEGMANIPTSDDVDVTKFVAVEESMPQSHPAVAITPDRQVQENQNLKNDTNQAASDNTDGNAESSTETGVIVSVGYPTESSPKPDAKIGSEVRETQQEQNIEPEKIDNRVVTLDKSRLDVIMSTLIKETDDFTVSALENVYSKLIRIIWERRESWDKSDTLTQIESYSYMIAMQSMVETLEKLNYNHDIAVPEIDSEIKNMNQEKEEGVRLAVLAQDRNKWDDIYDQFNDVSFENLQKVIKSYKSSSSSNNLYKELQKLIDTSDTMLPKNIFTESLLQIVYGNETNALEKELLDFLGASNIDLISFLIQNQKAIKSIPLEKTIFMIQDVSNPNKRLTQEGIRNQVLENAARAKNPKLDAARKIIKYPHVYRKYESNTSSALSIGGQKFALPVGTTRMAFQTHEEIVIPAPDPENNKSFLYTKLLRIEDLDFLCRSVFKYETLNQIQSMVYPVAYTTNENMLICAPTGAGKTDIALLTILNTIKQYSTKGEDDDLEIQYDDFKVIYVAPLKALAAEIVSKFSEKLSVFDIKVRELTGDMQMTKAEVLETQVIVTTPEKWDVVTRKANGDNDLVSKVKLLIIDEVHLLHEDRGSVIETLVARTLRQVESSQSMIRILGLSATLPNFMDVADFLGVNRQVGMFYFDQCFRPKPLEQQLIGCRGKAGSMQSKKNIDEVSYEKLLEMIRRGYQVMVFVHSRKDTVKSARTFIKMAQENHETEHFEPDQVTKDIYSRQLAKNRDRDLKEIFQFGFGVHHAGMSRSDRNLTEKLFKEGATKVLCCTATLAWGVNLPADCVIIKGTQVYDSKKGGFIDLGISDVIQIFGRAGRPGFGSANGTGILCTSSDKLDHYVSLITQQHPIESRFGAKLVDNLNAEISLGTVTNVEEAIEWLGYTYIFVRMKKNPFTYGIDWDEVASDPQLYDRRKRMIITAARRLHALQMIVFDEISAHFIPKDLGRVSSDFYLLNDSIEIFNQMCDPRATEADVLSMISMSSEFDGIKFREEESAELKRLSESSVECQVGSPLDTSQGKTNVLLQAYISQSRINDSALSSDSNYVAQNSVRICRALFLIGINRRWGNFSKVMLDICKSIDKRLWAFDHPLCQFDLPENIMRQIREKNPSMDYLLDLEPQELGELVHNSKMGGKLYSILSRFPRINIESEIFPITSNVMRIHTTLTPAFKWDTYIHGNAQFFWVIVEESDKSQILHFEKFILNKRQLDNPHEMDFMIPLSDPLPPQVVVKVVSDTWIGCESVNAITFQHLIRPFNETLQTRLERLRPLPIKALQNPLVESIYPFKYFNPMQTMTFHTLYNTNENVFVGSPTGSGKTVVAELAMWHAFRDFPGSKIVYIAPMKALVRERVDDWRKRVTPITGDKVVELTGDSLPDPRDVRDATIVITTPEKFDGISRNWQTRKFVQDVSLVIMDEIHLLASDRGPILEMIVSRMNYISSQTRSPVRLLGMSTAVSNAYDMASWLGVKNNGLFNFPSSVRPVPLKMYIDGFPDNLAFCPLMKTMNKPAFMAIKQHSPNKPALIFVASRRQTRLTALDLIHLCGMEDNPRRFLNIDDEDELQYYISQVTDDTLKLALQFGIGLHHAGLVEKDRSISHKLFQMNKIQILIATSTLAWGVNLPAHLVIIKGTQFFDAKIEGYRDMDLTDILQMMGRAGRPAYDTSGTAIVYTKDSKKMFYKHFLNVGFPVESSLHKVLDDHLGAEISSGTIKNKQDALDFLNWTFLFRRVHHNPTYYGIEEDTSEAGVTKHLSELVDTTMNNLAESQCIALHGQDIESTPFLGISSYYYISHMTIRQLLKQVHDHATFNEVLKWLSLAFEYNELPVRGGEIIMNVEMSARLRYSVENTFNNEYELPMWDPHVKAFLLLQAHMSRVDLPIADYIQDTVSVLDQSLRILQAYIDVASELGYFHTVLTMIKAMQCIKQGYWYEDDPIGLLPGVDIKRRTDVTFNEMGYPSEQEKENDNLTTLEKLGHYGVKKLQTIVNRFRIPEEDRGKFIHICQRIPVLDDIHFEEQKGSSMLTLYSKHAFGKTNRNFEIYCDKFPKTQKEVWFCIAYQGDELLMVKRCQPKQSGKNVLIGCDLIIPEELQGEKMDFILINDAMDLKYQLSHQLM</sequence>
<dbReference type="Proteomes" id="UP000750334">
    <property type="component" value="Unassembled WGS sequence"/>
</dbReference>
<dbReference type="CDD" id="cd05491">
    <property type="entry name" value="Bromo_TBP7_like"/>
    <property type="match status" value="1"/>
</dbReference>
<feature type="compositionally biased region" description="Basic and acidic residues" evidence="13">
    <location>
        <begin position="164"/>
        <end position="173"/>
    </location>
</feature>
<dbReference type="GO" id="GO:0010557">
    <property type="term" value="P:positive regulation of macromolecule biosynthetic process"/>
    <property type="evidence" value="ECO:0007669"/>
    <property type="project" value="UniProtKB-ARBA"/>
</dbReference>
<dbReference type="InterPro" id="IPR036390">
    <property type="entry name" value="WH_DNA-bd_sf"/>
</dbReference>
<dbReference type="Gene3D" id="2.60.40.150">
    <property type="entry name" value="C2 domain"/>
    <property type="match status" value="1"/>
</dbReference>
<dbReference type="Pfam" id="PF02889">
    <property type="entry name" value="Sec63"/>
    <property type="match status" value="2"/>
</dbReference>
<dbReference type="Gene3D" id="1.20.920.10">
    <property type="entry name" value="Bromodomain-like"/>
    <property type="match status" value="1"/>
</dbReference>
<evidence type="ECO:0000259" key="16">
    <source>
        <dbReference type="PROSITE" id="PS51194"/>
    </source>
</evidence>
<dbReference type="CDD" id="cd19517">
    <property type="entry name" value="RecA-like_Yta7-like"/>
    <property type="match status" value="1"/>
</dbReference>
<dbReference type="GO" id="GO:0005524">
    <property type="term" value="F:ATP binding"/>
    <property type="evidence" value="ECO:0007669"/>
    <property type="project" value="UniProtKB-KW"/>
</dbReference>
<keyword evidence="11" id="KW-0539">Nucleus</keyword>
<evidence type="ECO:0000256" key="8">
    <source>
        <dbReference type="ARBA" id="ARBA00022806"/>
    </source>
</evidence>
<dbReference type="InterPro" id="IPR001650">
    <property type="entry name" value="Helicase_C-like"/>
</dbReference>
<dbReference type="SUPFAM" id="SSF158702">
    <property type="entry name" value="Sec63 N-terminal domain-like"/>
    <property type="match status" value="2"/>
</dbReference>
<evidence type="ECO:0000256" key="4">
    <source>
        <dbReference type="ARBA" id="ARBA00010140"/>
    </source>
</evidence>
<dbReference type="GO" id="GO:0004386">
    <property type="term" value="F:helicase activity"/>
    <property type="evidence" value="ECO:0007669"/>
    <property type="project" value="UniProtKB-KW"/>
</dbReference>
<dbReference type="Gene3D" id="1.10.8.60">
    <property type="match status" value="1"/>
</dbReference>
<dbReference type="SMART" id="SM00490">
    <property type="entry name" value="HELICc"/>
    <property type="match status" value="2"/>
</dbReference>
<dbReference type="FunFam" id="1.10.10.10:FF:000012">
    <property type="entry name" value="U5 small nuclear ribonucleoprotein helicase"/>
    <property type="match status" value="1"/>
</dbReference>
<dbReference type="CDD" id="cd18020">
    <property type="entry name" value="DEXHc_ASCC3_1"/>
    <property type="match status" value="1"/>
</dbReference>
<dbReference type="InterPro" id="IPR004179">
    <property type="entry name" value="Sec63-dom"/>
</dbReference>
<feature type="compositionally biased region" description="Acidic residues" evidence="13">
    <location>
        <begin position="178"/>
        <end position="193"/>
    </location>
</feature>
<dbReference type="InterPro" id="IPR011545">
    <property type="entry name" value="DEAD/DEAH_box_helicase_dom"/>
</dbReference>
<protein>
    <submittedName>
        <fullName evidence="17">Uncharacterized protein</fullName>
    </submittedName>
</protein>
<dbReference type="InterPro" id="IPR036388">
    <property type="entry name" value="WH-like_DNA-bd_sf"/>
</dbReference>
<dbReference type="SMART" id="SM00973">
    <property type="entry name" value="Sec63"/>
    <property type="match status" value="2"/>
</dbReference>
<dbReference type="InterPro" id="IPR035892">
    <property type="entry name" value="C2_domain_sf"/>
</dbReference>
<dbReference type="Pfam" id="PF17862">
    <property type="entry name" value="AAA_lid_3"/>
    <property type="match status" value="1"/>
</dbReference>
<evidence type="ECO:0000256" key="11">
    <source>
        <dbReference type="ARBA" id="ARBA00023242"/>
    </source>
</evidence>
<dbReference type="CDD" id="cd18795">
    <property type="entry name" value="SF2_C_Ski2"/>
    <property type="match status" value="2"/>
</dbReference>
<feature type="compositionally biased region" description="Basic and acidic residues" evidence="13">
    <location>
        <begin position="212"/>
        <end position="221"/>
    </location>
</feature>
<dbReference type="GO" id="GO:0065004">
    <property type="term" value="P:protein-DNA complex assembly"/>
    <property type="evidence" value="ECO:0007669"/>
    <property type="project" value="UniProtKB-ARBA"/>
</dbReference>
<comment type="subcellular location">
    <subcellularLocation>
        <location evidence="2">Chromosome</location>
    </subcellularLocation>
    <subcellularLocation>
        <location evidence="1">Nucleus</location>
    </subcellularLocation>
</comment>
<dbReference type="InterPro" id="IPR050474">
    <property type="entry name" value="Hel308_SKI2-like"/>
</dbReference>
<feature type="domain" description="Helicase ATP-binding" evidence="15">
    <location>
        <begin position="2499"/>
        <end position="2674"/>
    </location>
</feature>
<dbReference type="FunFam" id="3.40.50.300:FF:000198">
    <property type="entry name" value="Activating signal cointegrator 1 complex subunit"/>
    <property type="match status" value="1"/>
</dbReference>
<name>A0A9P6WFC5_MAUEX</name>
<evidence type="ECO:0000256" key="13">
    <source>
        <dbReference type="SAM" id="MobiDB-lite"/>
    </source>
</evidence>
<evidence type="ECO:0000256" key="5">
    <source>
        <dbReference type="ARBA" id="ARBA00022454"/>
    </source>
</evidence>
<dbReference type="FunFam" id="1.10.8.60:FF:000016">
    <property type="entry name" value="ATPase family AAA domain-containing protein 2B"/>
    <property type="match status" value="1"/>
</dbReference>
<feature type="region of interest" description="Disordered" evidence="13">
    <location>
        <begin position="1243"/>
        <end position="1263"/>
    </location>
</feature>
<evidence type="ECO:0000313" key="18">
    <source>
        <dbReference type="Proteomes" id="UP000750334"/>
    </source>
</evidence>
<dbReference type="GO" id="GO:0005634">
    <property type="term" value="C:nucleus"/>
    <property type="evidence" value="ECO:0007669"/>
    <property type="project" value="UniProtKB-SubCell"/>
</dbReference>
<dbReference type="GO" id="GO:0000785">
    <property type="term" value="C:chromatin"/>
    <property type="evidence" value="ECO:0007669"/>
    <property type="project" value="UniProtKB-ARBA"/>
</dbReference>
<feature type="domain" description="Bromo" evidence="14">
    <location>
        <begin position="1038"/>
        <end position="1080"/>
    </location>
</feature>
<dbReference type="FunFam" id="1.10.3380.10:FF:000002">
    <property type="entry name" value="Activating signal cointegrator 1 complex subunit 3"/>
    <property type="match status" value="1"/>
</dbReference>
<dbReference type="FunFam" id="1.10.10.10:FF:000024">
    <property type="entry name" value="U5 small nuclear ribonucleoprotein helicase"/>
    <property type="match status" value="1"/>
</dbReference>
<organism evidence="17 18">
    <name type="scientific">Maudiozyma exigua</name>
    <name type="common">Yeast</name>
    <name type="synonym">Kazachstania exigua</name>
    <dbReference type="NCBI Taxonomy" id="34358"/>
    <lineage>
        <taxon>Eukaryota</taxon>
        <taxon>Fungi</taxon>
        <taxon>Dikarya</taxon>
        <taxon>Ascomycota</taxon>
        <taxon>Saccharomycotina</taxon>
        <taxon>Saccharomycetes</taxon>
        <taxon>Saccharomycetales</taxon>
        <taxon>Saccharomycetaceae</taxon>
        <taxon>Maudiozyma</taxon>
    </lineage>
</organism>
<dbReference type="InterPro" id="IPR003959">
    <property type="entry name" value="ATPase_AAA_core"/>
</dbReference>
<proteinExistence type="inferred from homology"/>
<dbReference type="PROSITE" id="PS51194">
    <property type="entry name" value="HELICASE_CTER"/>
    <property type="match status" value="2"/>
</dbReference>
<dbReference type="InterPro" id="IPR036427">
    <property type="entry name" value="Bromodomain-like_sf"/>
</dbReference>
<feature type="compositionally biased region" description="Basic and acidic residues" evidence="13">
    <location>
        <begin position="244"/>
        <end position="276"/>
    </location>
</feature>
<dbReference type="PANTHER" id="PTHR47961:SF13">
    <property type="entry name" value="ACTIVATING SIGNAL COINTEGRATOR 1 COMPLEX SUBUNIT 3"/>
    <property type="match status" value="1"/>
</dbReference>
<accession>A0A9P6WFC5</accession>
<evidence type="ECO:0000256" key="1">
    <source>
        <dbReference type="ARBA" id="ARBA00004123"/>
    </source>
</evidence>
<evidence type="ECO:0000259" key="14">
    <source>
        <dbReference type="PROSITE" id="PS50014"/>
    </source>
</evidence>
<dbReference type="FunFam" id="3.40.50.300:FF:001218">
    <property type="entry name" value="AAA family ATPase, putative"/>
    <property type="match status" value="1"/>
</dbReference>
<dbReference type="Gene3D" id="1.10.150.20">
    <property type="entry name" value="5' to 3' exonuclease, C-terminal subdomain"/>
    <property type="match status" value="1"/>
</dbReference>
<dbReference type="FunFam" id="1.10.3380.10:FF:000001">
    <property type="entry name" value="U5 small nuclear ribonucleoprotein helicase"/>
    <property type="match status" value="1"/>
</dbReference>
<comment type="similarity">
    <text evidence="4">Belongs to the helicase family. SKI2 subfamily.</text>
</comment>
<dbReference type="EMBL" id="PUHR01000006">
    <property type="protein sequence ID" value="KAG0671977.1"/>
    <property type="molecule type" value="Genomic_DNA"/>
</dbReference>
<feature type="compositionally biased region" description="Acidic residues" evidence="13">
    <location>
        <begin position="42"/>
        <end position="55"/>
    </location>
</feature>
<keyword evidence="18" id="KW-1185">Reference proteome</keyword>
<dbReference type="SMART" id="SM00487">
    <property type="entry name" value="DEXDc"/>
    <property type="match status" value="2"/>
</dbReference>
<dbReference type="GO" id="GO:0010468">
    <property type="term" value="P:regulation of gene expression"/>
    <property type="evidence" value="ECO:0007669"/>
    <property type="project" value="UniProtKB-ARBA"/>
</dbReference>
<evidence type="ECO:0000259" key="15">
    <source>
        <dbReference type="PROSITE" id="PS51192"/>
    </source>
</evidence>
<feature type="domain" description="Helicase C-terminal" evidence="16">
    <location>
        <begin position="1871"/>
        <end position="2081"/>
    </location>
</feature>
<dbReference type="PROSITE" id="PS51192">
    <property type="entry name" value="HELICASE_ATP_BIND_1"/>
    <property type="match status" value="2"/>
</dbReference>
<dbReference type="GO" id="GO:0016887">
    <property type="term" value="F:ATP hydrolysis activity"/>
    <property type="evidence" value="ECO:0007669"/>
    <property type="project" value="InterPro"/>
</dbReference>
<dbReference type="FunFam" id="3.40.50.300:FF:000231">
    <property type="entry name" value="Activating signal cointegrator 1 complex subunit 3"/>
    <property type="match status" value="1"/>
</dbReference>
<dbReference type="Gene3D" id="3.40.50.300">
    <property type="entry name" value="P-loop containing nucleotide triphosphate hydrolases"/>
    <property type="match status" value="6"/>
</dbReference>
<reference evidence="17 18" key="1">
    <citation type="submission" date="2020-11" db="EMBL/GenBank/DDBJ databases">
        <title>Kefir isolates.</title>
        <authorList>
            <person name="Marcisauskas S."/>
            <person name="Kim Y."/>
            <person name="Blasche S."/>
        </authorList>
    </citation>
    <scope>NUCLEOTIDE SEQUENCE [LARGE SCALE GENOMIC DNA]</scope>
    <source>
        <strain evidence="17 18">OG2</strain>
    </source>
</reference>
<dbReference type="PROSITE" id="PS50014">
    <property type="entry name" value="BROMODOMAIN_2"/>
    <property type="match status" value="1"/>
</dbReference>
<feature type="compositionally biased region" description="Low complexity" evidence="13">
    <location>
        <begin position="306"/>
        <end position="320"/>
    </location>
</feature>
<dbReference type="SUPFAM" id="SSF46785">
    <property type="entry name" value="Winged helix' DNA-binding domain"/>
    <property type="match status" value="2"/>
</dbReference>
<feature type="domain" description="Helicase C-terminal" evidence="16">
    <location>
        <begin position="2705"/>
        <end position="2900"/>
    </location>
</feature>
<comment type="similarity">
    <text evidence="3">Belongs to the AAA ATPase family.</text>
</comment>
<keyword evidence="10 12" id="KW-0103">Bromodomain</keyword>
<evidence type="ECO:0000256" key="3">
    <source>
        <dbReference type="ARBA" id="ARBA00006914"/>
    </source>
</evidence>
<evidence type="ECO:0000313" key="17">
    <source>
        <dbReference type="EMBL" id="KAG0671977.1"/>
    </source>
</evidence>
<dbReference type="InterPro" id="IPR003960">
    <property type="entry name" value="ATPase_AAA_CS"/>
</dbReference>
<evidence type="ECO:0000256" key="9">
    <source>
        <dbReference type="ARBA" id="ARBA00022840"/>
    </source>
</evidence>
<evidence type="ECO:0000256" key="10">
    <source>
        <dbReference type="ARBA" id="ARBA00023117"/>
    </source>
</evidence>
<dbReference type="Pfam" id="PF00004">
    <property type="entry name" value="AAA"/>
    <property type="match status" value="2"/>
</dbReference>
<dbReference type="Gene3D" id="1.10.3380.10">
    <property type="entry name" value="Sec63 N-terminal domain-like domain"/>
    <property type="match status" value="2"/>
</dbReference>
<dbReference type="FunFam" id="3.40.50.300:FF:000102">
    <property type="entry name" value="RNA helicase, activating signal cointegrator 1"/>
    <property type="match status" value="1"/>
</dbReference>
<dbReference type="Pfam" id="PF23445">
    <property type="entry name" value="WHD_SNRNP200"/>
    <property type="match status" value="2"/>
</dbReference>
<dbReference type="InterPro" id="IPR001487">
    <property type="entry name" value="Bromodomain"/>
</dbReference>
<dbReference type="FunFam" id="2.60.40.150:FF:000241">
    <property type="entry name" value="Antiviral helicase SLH1"/>
    <property type="match status" value="1"/>
</dbReference>
<keyword evidence="9" id="KW-0067">ATP-binding</keyword>
<dbReference type="FunFam" id="1.10.150.20:FF:000004">
    <property type="entry name" value="U5 small nuclear ribonucleoprotein helicase"/>
    <property type="match status" value="1"/>
</dbReference>
<keyword evidence="8" id="KW-0347">Helicase</keyword>
<dbReference type="PROSITE" id="PS00674">
    <property type="entry name" value="AAA"/>
    <property type="match status" value="1"/>
</dbReference>
<dbReference type="OrthoDB" id="5575at2759"/>
<dbReference type="GO" id="GO:0140674">
    <property type="term" value="F:ATP-dependent histone chaperone activity"/>
    <property type="evidence" value="ECO:0007669"/>
    <property type="project" value="UniProtKB-ARBA"/>
</dbReference>
<dbReference type="Gene3D" id="1.10.10.10">
    <property type="entry name" value="Winged helix-like DNA-binding domain superfamily/Winged helix DNA-binding domain"/>
    <property type="match status" value="2"/>
</dbReference>
<dbReference type="CDD" id="cd18022">
    <property type="entry name" value="DEXHc_ASCC3_2"/>
    <property type="match status" value="1"/>
</dbReference>
<feature type="compositionally biased region" description="Acidic residues" evidence="13">
    <location>
        <begin position="121"/>
        <end position="154"/>
    </location>
</feature>
<feature type="compositionally biased region" description="Basic residues" evidence="13">
    <location>
        <begin position="199"/>
        <end position="211"/>
    </location>
</feature>
<gene>
    <name evidence="17" type="ORF">C6P45_004446</name>
</gene>
<dbReference type="PANTHER" id="PTHR47961">
    <property type="entry name" value="DNA POLYMERASE THETA, PUTATIVE (AFU_ORTHOLOGUE AFUA_1G05260)-RELATED"/>
    <property type="match status" value="1"/>
</dbReference>
<dbReference type="GO" id="GO:0034728">
    <property type="term" value="P:nucleosome organization"/>
    <property type="evidence" value="ECO:0007669"/>
    <property type="project" value="UniProtKB-ARBA"/>
</dbReference>
<feature type="domain" description="Helicase ATP-binding" evidence="15">
    <location>
        <begin position="1647"/>
        <end position="1835"/>
    </location>
</feature>
<dbReference type="InterPro" id="IPR027417">
    <property type="entry name" value="P-loop_NTPase"/>
</dbReference>
<dbReference type="Pfam" id="PF00271">
    <property type="entry name" value="Helicase_C"/>
    <property type="match status" value="2"/>
</dbReference>
<feature type="region of interest" description="Disordered" evidence="13">
    <location>
        <begin position="369"/>
        <end position="399"/>
    </location>
</feature>
<dbReference type="Pfam" id="PF00270">
    <property type="entry name" value="DEAD"/>
    <property type="match status" value="2"/>
</dbReference>
<dbReference type="FunFam" id="3.40.50.300:FF:000061">
    <property type="entry name" value="ATPase family, AAA domain-containing 2"/>
    <property type="match status" value="1"/>
</dbReference>